<gene>
    <name evidence="1" type="ORF">DPMN_082928</name>
</gene>
<sequence length="97" mass="11127">MGHGIFLDIDQSLQGNTHMGYSLTLTSLYRAIHTWDDSLTLTSLYRAIHTWDDSLTLTSLYRAIHTWDDSLTLTSLYRAKHRFLDIDQSLLGNTHMG</sequence>
<organism evidence="1 2">
    <name type="scientific">Dreissena polymorpha</name>
    <name type="common">Zebra mussel</name>
    <name type="synonym">Mytilus polymorpha</name>
    <dbReference type="NCBI Taxonomy" id="45954"/>
    <lineage>
        <taxon>Eukaryota</taxon>
        <taxon>Metazoa</taxon>
        <taxon>Spiralia</taxon>
        <taxon>Lophotrochozoa</taxon>
        <taxon>Mollusca</taxon>
        <taxon>Bivalvia</taxon>
        <taxon>Autobranchia</taxon>
        <taxon>Heteroconchia</taxon>
        <taxon>Euheterodonta</taxon>
        <taxon>Imparidentia</taxon>
        <taxon>Neoheterodontei</taxon>
        <taxon>Myida</taxon>
        <taxon>Dreissenoidea</taxon>
        <taxon>Dreissenidae</taxon>
        <taxon>Dreissena</taxon>
    </lineage>
</organism>
<proteinExistence type="predicted"/>
<dbReference type="EMBL" id="JAIWYP010000016">
    <property type="protein sequence ID" value="KAH3695468.1"/>
    <property type="molecule type" value="Genomic_DNA"/>
</dbReference>
<reference evidence="1" key="2">
    <citation type="submission" date="2020-11" db="EMBL/GenBank/DDBJ databases">
        <authorList>
            <person name="McCartney M.A."/>
            <person name="Auch B."/>
            <person name="Kono T."/>
            <person name="Mallez S."/>
            <person name="Becker A."/>
            <person name="Gohl D.M."/>
            <person name="Silverstein K.A.T."/>
            <person name="Koren S."/>
            <person name="Bechman K.B."/>
            <person name="Herman A."/>
            <person name="Abrahante J.E."/>
            <person name="Garbe J."/>
        </authorList>
    </citation>
    <scope>NUCLEOTIDE SEQUENCE</scope>
    <source>
        <strain evidence="1">Duluth1</strain>
        <tissue evidence="1">Whole animal</tissue>
    </source>
</reference>
<dbReference type="Proteomes" id="UP000828390">
    <property type="component" value="Unassembled WGS sequence"/>
</dbReference>
<evidence type="ECO:0000313" key="2">
    <source>
        <dbReference type="Proteomes" id="UP000828390"/>
    </source>
</evidence>
<name>A0A9D4BJA9_DREPO</name>
<dbReference type="AlphaFoldDB" id="A0A9D4BJA9"/>
<protein>
    <submittedName>
        <fullName evidence="1">Uncharacterized protein</fullName>
    </submittedName>
</protein>
<comment type="caution">
    <text evidence="1">The sequence shown here is derived from an EMBL/GenBank/DDBJ whole genome shotgun (WGS) entry which is preliminary data.</text>
</comment>
<evidence type="ECO:0000313" key="1">
    <source>
        <dbReference type="EMBL" id="KAH3695468.1"/>
    </source>
</evidence>
<accession>A0A9D4BJA9</accession>
<reference evidence="1" key="1">
    <citation type="journal article" date="2019" name="bioRxiv">
        <title>The Genome of the Zebra Mussel, Dreissena polymorpha: A Resource for Invasive Species Research.</title>
        <authorList>
            <person name="McCartney M.A."/>
            <person name="Auch B."/>
            <person name="Kono T."/>
            <person name="Mallez S."/>
            <person name="Zhang Y."/>
            <person name="Obille A."/>
            <person name="Becker A."/>
            <person name="Abrahante J.E."/>
            <person name="Garbe J."/>
            <person name="Badalamenti J.P."/>
            <person name="Herman A."/>
            <person name="Mangelson H."/>
            <person name="Liachko I."/>
            <person name="Sullivan S."/>
            <person name="Sone E.D."/>
            <person name="Koren S."/>
            <person name="Silverstein K.A.T."/>
            <person name="Beckman K.B."/>
            <person name="Gohl D.M."/>
        </authorList>
    </citation>
    <scope>NUCLEOTIDE SEQUENCE</scope>
    <source>
        <strain evidence="1">Duluth1</strain>
        <tissue evidence="1">Whole animal</tissue>
    </source>
</reference>
<keyword evidence="2" id="KW-1185">Reference proteome</keyword>